<evidence type="ECO:0000313" key="2">
    <source>
        <dbReference type="EMBL" id="KLO11162.1"/>
    </source>
</evidence>
<evidence type="ECO:0000256" key="1">
    <source>
        <dbReference type="SAM" id="MobiDB-lite"/>
    </source>
</evidence>
<keyword evidence="3" id="KW-1185">Reference proteome</keyword>
<accession>A0A0H2RHT1</accession>
<evidence type="ECO:0000313" key="3">
    <source>
        <dbReference type="Proteomes" id="UP000053477"/>
    </source>
</evidence>
<feature type="compositionally biased region" description="Low complexity" evidence="1">
    <location>
        <begin position="327"/>
        <end position="344"/>
    </location>
</feature>
<dbReference type="EMBL" id="KQ086007">
    <property type="protein sequence ID" value="KLO11162.1"/>
    <property type="molecule type" value="Genomic_DNA"/>
</dbReference>
<dbReference type="AlphaFoldDB" id="A0A0H2RHT1"/>
<dbReference type="InParanoid" id="A0A0H2RHT1"/>
<feature type="compositionally biased region" description="Polar residues" evidence="1">
    <location>
        <begin position="315"/>
        <end position="326"/>
    </location>
</feature>
<feature type="region of interest" description="Disordered" evidence="1">
    <location>
        <begin position="288"/>
        <end position="344"/>
    </location>
</feature>
<feature type="compositionally biased region" description="Low complexity" evidence="1">
    <location>
        <begin position="294"/>
        <end position="304"/>
    </location>
</feature>
<sequence>MSLHNLDAMDQFQPSDDATNQVASGAQAPLAVATVSDHQASRTRRSGAQGGVRILEPNFKRPRQRIETNPIGIPLDQWVSSTGPSDASSGPNVPVHGLDPQPVAPVVRTNNVNANAVLQQVPRSQLEQGIVGQIARQGSGGHQANAAARIAGDVGNPASVQHSAAASPITIPAPPPRPRQENAIPQFPAFVHSNNNTGAVGNDMQDNVGNYSHFQSVACTHPAFDNNTSSAGCPVPCLMIDNLSIVRCEGDCGQYLLMRDIGKQLQVQGHISKDTILSLFQDFAGQLQGGSGRESTSQEQSPSEELAHGVGNMAFRSQNSQWATPDSSSSSSPYSSSPYSYNSA</sequence>
<organism evidence="2 3">
    <name type="scientific">Schizopora paradoxa</name>
    <dbReference type="NCBI Taxonomy" id="27342"/>
    <lineage>
        <taxon>Eukaryota</taxon>
        <taxon>Fungi</taxon>
        <taxon>Dikarya</taxon>
        <taxon>Basidiomycota</taxon>
        <taxon>Agaricomycotina</taxon>
        <taxon>Agaricomycetes</taxon>
        <taxon>Hymenochaetales</taxon>
        <taxon>Schizoporaceae</taxon>
        <taxon>Schizopora</taxon>
    </lineage>
</organism>
<name>A0A0H2RHT1_9AGAM</name>
<feature type="region of interest" description="Disordered" evidence="1">
    <location>
        <begin position="74"/>
        <end position="99"/>
    </location>
</feature>
<reference evidence="2 3" key="1">
    <citation type="submission" date="2015-04" db="EMBL/GenBank/DDBJ databases">
        <title>Complete genome sequence of Schizopora paradoxa KUC8140, a cosmopolitan wood degrader in East Asia.</title>
        <authorList>
            <consortium name="DOE Joint Genome Institute"/>
            <person name="Min B."/>
            <person name="Park H."/>
            <person name="Jang Y."/>
            <person name="Kim J.-J."/>
            <person name="Kim K.H."/>
            <person name="Pangilinan J."/>
            <person name="Lipzen A."/>
            <person name="Riley R."/>
            <person name="Grigoriev I.V."/>
            <person name="Spatafora J.W."/>
            <person name="Choi I.-G."/>
        </authorList>
    </citation>
    <scope>NUCLEOTIDE SEQUENCE [LARGE SCALE GENOMIC DNA]</scope>
    <source>
        <strain evidence="2 3">KUC8140</strain>
    </source>
</reference>
<gene>
    <name evidence="2" type="ORF">SCHPADRAFT_942290</name>
</gene>
<feature type="region of interest" description="Disordered" evidence="1">
    <location>
        <begin position="1"/>
        <end position="23"/>
    </location>
</feature>
<feature type="compositionally biased region" description="Polar residues" evidence="1">
    <location>
        <begin position="78"/>
        <end position="91"/>
    </location>
</feature>
<feature type="compositionally biased region" description="Polar residues" evidence="1">
    <location>
        <begin position="12"/>
        <end position="23"/>
    </location>
</feature>
<feature type="region of interest" description="Disordered" evidence="1">
    <location>
        <begin position="158"/>
        <end position="179"/>
    </location>
</feature>
<protein>
    <submittedName>
        <fullName evidence="2">Uncharacterized protein</fullName>
    </submittedName>
</protein>
<proteinExistence type="predicted"/>
<dbReference type="Proteomes" id="UP000053477">
    <property type="component" value="Unassembled WGS sequence"/>
</dbReference>